<evidence type="ECO:0000256" key="3">
    <source>
        <dbReference type="ARBA" id="ARBA00023239"/>
    </source>
</evidence>
<dbReference type="PANTHER" id="PTHR42735:SF6">
    <property type="entry name" value="SPHINGOSINE-1-PHOSPHATE LYASE 1"/>
    <property type="match status" value="1"/>
</dbReference>
<evidence type="ECO:0000256" key="2">
    <source>
        <dbReference type="ARBA" id="ARBA00022898"/>
    </source>
</evidence>
<dbReference type="EMBL" id="JBBWWR010000021">
    <property type="protein sequence ID" value="KAK8937962.1"/>
    <property type="molecule type" value="Genomic_DNA"/>
</dbReference>
<keyword evidence="5" id="KW-1185">Reference proteome</keyword>
<evidence type="ECO:0000256" key="1">
    <source>
        <dbReference type="ARBA" id="ARBA00001933"/>
    </source>
</evidence>
<dbReference type="Gene3D" id="3.90.1150.10">
    <property type="entry name" value="Aspartate Aminotransferase, domain 1"/>
    <property type="match status" value="1"/>
</dbReference>
<comment type="cofactor">
    <cofactor evidence="1">
        <name>pyridoxal 5'-phosphate</name>
        <dbReference type="ChEBI" id="CHEBI:597326"/>
    </cofactor>
</comment>
<dbReference type="InterPro" id="IPR015424">
    <property type="entry name" value="PyrdxlP-dep_Trfase"/>
</dbReference>
<proteinExistence type="predicted"/>
<sequence>MVGRTLCFSYDRWKQTWWIDSRSMGGNGVSGLEWIEEIPELFIIGKPDMTVVAFGSDVIDIFEVNDIISSKGWHLNALQRPNSIHICVTLQHVAAYEDFLNDLRESVRTVKENPGKVSGGLAPVYGAAGKMPDRGLVQEFLIEFMDSSC</sequence>
<organism evidence="4 5">
    <name type="scientific">Platanthera guangdongensis</name>
    <dbReference type="NCBI Taxonomy" id="2320717"/>
    <lineage>
        <taxon>Eukaryota</taxon>
        <taxon>Viridiplantae</taxon>
        <taxon>Streptophyta</taxon>
        <taxon>Embryophyta</taxon>
        <taxon>Tracheophyta</taxon>
        <taxon>Spermatophyta</taxon>
        <taxon>Magnoliopsida</taxon>
        <taxon>Liliopsida</taxon>
        <taxon>Asparagales</taxon>
        <taxon>Orchidaceae</taxon>
        <taxon>Orchidoideae</taxon>
        <taxon>Orchideae</taxon>
        <taxon>Orchidinae</taxon>
        <taxon>Platanthera</taxon>
    </lineage>
</organism>
<accession>A0ABR2LD19</accession>
<dbReference type="GO" id="GO:0016829">
    <property type="term" value="F:lyase activity"/>
    <property type="evidence" value="ECO:0007669"/>
    <property type="project" value="UniProtKB-KW"/>
</dbReference>
<comment type="caution">
    <text evidence="4">The sequence shown here is derived from an EMBL/GenBank/DDBJ whole genome shotgun (WGS) entry which is preliminary data.</text>
</comment>
<keyword evidence="2" id="KW-0663">Pyridoxal phosphate</keyword>
<dbReference type="Gene3D" id="6.10.140.2150">
    <property type="match status" value="1"/>
</dbReference>
<dbReference type="Proteomes" id="UP001412067">
    <property type="component" value="Unassembled WGS sequence"/>
</dbReference>
<evidence type="ECO:0000313" key="5">
    <source>
        <dbReference type="Proteomes" id="UP001412067"/>
    </source>
</evidence>
<dbReference type="InterPro" id="IPR050477">
    <property type="entry name" value="GrpII_AminoAcid_Decarb"/>
</dbReference>
<reference evidence="4 5" key="1">
    <citation type="journal article" date="2022" name="Nat. Plants">
        <title>Genomes of leafy and leafless Platanthera orchids illuminate the evolution of mycoheterotrophy.</title>
        <authorList>
            <person name="Li M.H."/>
            <person name="Liu K.W."/>
            <person name="Li Z."/>
            <person name="Lu H.C."/>
            <person name="Ye Q.L."/>
            <person name="Zhang D."/>
            <person name="Wang J.Y."/>
            <person name="Li Y.F."/>
            <person name="Zhong Z.M."/>
            <person name="Liu X."/>
            <person name="Yu X."/>
            <person name="Liu D.K."/>
            <person name="Tu X.D."/>
            <person name="Liu B."/>
            <person name="Hao Y."/>
            <person name="Liao X.Y."/>
            <person name="Jiang Y.T."/>
            <person name="Sun W.H."/>
            <person name="Chen J."/>
            <person name="Chen Y.Q."/>
            <person name="Ai Y."/>
            <person name="Zhai J.W."/>
            <person name="Wu S.S."/>
            <person name="Zhou Z."/>
            <person name="Hsiao Y.Y."/>
            <person name="Wu W.L."/>
            <person name="Chen Y.Y."/>
            <person name="Lin Y.F."/>
            <person name="Hsu J.L."/>
            <person name="Li C.Y."/>
            <person name="Wang Z.W."/>
            <person name="Zhao X."/>
            <person name="Zhong W.Y."/>
            <person name="Ma X.K."/>
            <person name="Ma L."/>
            <person name="Huang J."/>
            <person name="Chen G.Z."/>
            <person name="Huang M.Z."/>
            <person name="Huang L."/>
            <person name="Peng D.H."/>
            <person name="Luo Y.B."/>
            <person name="Zou S.Q."/>
            <person name="Chen S.P."/>
            <person name="Lan S."/>
            <person name="Tsai W.C."/>
            <person name="Van de Peer Y."/>
            <person name="Liu Z.J."/>
        </authorList>
    </citation>
    <scope>NUCLEOTIDE SEQUENCE [LARGE SCALE GENOMIC DNA]</scope>
    <source>
        <strain evidence="4">Lor288</strain>
    </source>
</reference>
<dbReference type="SUPFAM" id="SSF53383">
    <property type="entry name" value="PLP-dependent transferases"/>
    <property type="match status" value="1"/>
</dbReference>
<evidence type="ECO:0000313" key="4">
    <source>
        <dbReference type="EMBL" id="KAK8937962.1"/>
    </source>
</evidence>
<gene>
    <name evidence="4" type="primary">SPL</name>
    <name evidence="4" type="ORF">KSP40_PGU020873</name>
</gene>
<dbReference type="InterPro" id="IPR015422">
    <property type="entry name" value="PyrdxlP-dep_Trfase_small"/>
</dbReference>
<name>A0ABR2LD19_9ASPA</name>
<protein>
    <submittedName>
        <fullName evidence="4">Sphingosine-1-phosphate lyase</fullName>
    </submittedName>
</protein>
<dbReference type="PANTHER" id="PTHR42735">
    <property type="match status" value="1"/>
</dbReference>
<keyword evidence="3 4" id="KW-0456">Lyase</keyword>